<evidence type="ECO:0000313" key="2">
    <source>
        <dbReference type="RefSeq" id="XP_075085138.1"/>
    </source>
</evidence>
<accession>A0AC58SJI9</accession>
<organism evidence="1 2">
    <name type="scientific">Nicotiana tabacum</name>
    <name type="common">Common tobacco</name>
    <dbReference type="NCBI Taxonomy" id="4097"/>
    <lineage>
        <taxon>Eukaryota</taxon>
        <taxon>Viridiplantae</taxon>
        <taxon>Streptophyta</taxon>
        <taxon>Embryophyta</taxon>
        <taxon>Tracheophyta</taxon>
        <taxon>Spermatophyta</taxon>
        <taxon>Magnoliopsida</taxon>
        <taxon>eudicotyledons</taxon>
        <taxon>Gunneridae</taxon>
        <taxon>Pentapetalae</taxon>
        <taxon>asterids</taxon>
        <taxon>lamiids</taxon>
        <taxon>Solanales</taxon>
        <taxon>Solanaceae</taxon>
        <taxon>Nicotianoideae</taxon>
        <taxon>Nicotianeae</taxon>
        <taxon>Nicotiana</taxon>
    </lineage>
</organism>
<dbReference type="Proteomes" id="UP000790787">
    <property type="component" value="Chromosome 13"/>
</dbReference>
<evidence type="ECO:0000313" key="1">
    <source>
        <dbReference type="Proteomes" id="UP000790787"/>
    </source>
</evidence>
<protein>
    <submittedName>
        <fullName evidence="2">Uncharacterized protein LOC142168358</fullName>
    </submittedName>
</protein>
<keyword evidence="1" id="KW-1185">Reference proteome</keyword>
<dbReference type="RefSeq" id="XP_075085138.1">
    <property type="nucleotide sequence ID" value="XM_075229037.1"/>
</dbReference>
<proteinExistence type="predicted"/>
<sequence>MIRSLLNKTPYELLNGRKPKLTHLRTFRCKCYVLKNGKDRLGKFYTKSDEGIFLGYSSQSKAYKVYNKRTQCIEESVHVIFNESYLSCKKSNNDDQDREPLLVPGEVIDMANKKTDMMSQVKETSEDNAVSSSSAGEEPGTTITTTKVEERVVDVVQSTLQVAERRIQRNQSGLPSSSTNEAQVPNWKHKSSHPLDNIITPLNSGVQTRSKARNSLAFSTFLSQIEPKNIKESLKDADWITSMQDELHQFEWNNVWHLAPRPSDRTIIETRWVFRNKLDEHGNNTRNKARQKIDNTLFMKKRGRNLLIFQVYVDDIIFGKTTDSLCEEFAKFMGSEFEMSMMGYLVDRKNISRMAYFLGTCLISWGTRKLNSVALSTAEAEYVVAASCCAQVDTHDDYRSCRSTA</sequence>
<reference evidence="1" key="1">
    <citation type="journal article" date="2014" name="Nat. Commun.">
        <title>The tobacco genome sequence and its comparison with those of tomato and potato.</title>
        <authorList>
            <person name="Sierro N."/>
            <person name="Battey J.N."/>
            <person name="Ouadi S."/>
            <person name="Bakaher N."/>
            <person name="Bovet L."/>
            <person name="Willig A."/>
            <person name="Goepfert S."/>
            <person name="Peitsch M.C."/>
            <person name="Ivanov N.V."/>
        </authorList>
    </citation>
    <scope>NUCLEOTIDE SEQUENCE [LARGE SCALE GENOMIC DNA]</scope>
</reference>
<gene>
    <name evidence="2" type="primary">LOC142168358</name>
</gene>
<name>A0AC58SJI9_TOBAC</name>
<reference evidence="2" key="2">
    <citation type="submission" date="2025-08" db="UniProtKB">
        <authorList>
            <consortium name="RefSeq"/>
        </authorList>
    </citation>
    <scope>IDENTIFICATION</scope>
    <source>
        <tissue evidence="2">Leaf</tissue>
    </source>
</reference>